<organism evidence="2 3">
    <name type="scientific">Corynebacterium yudongzhengii</name>
    <dbReference type="NCBI Taxonomy" id="2080740"/>
    <lineage>
        <taxon>Bacteria</taxon>
        <taxon>Bacillati</taxon>
        <taxon>Actinomycetota</taxon>
        <taxon>Actinomycetes</taxon>
        <taxon>Mycobacteriales</taxon>
        <taxon>Corynebacteriaceae</taxon>
        <taxon>Corynebacterium</taxon>
    </lineage>
</organism>
<name>A0A2U1T707_9CORY</name>
<comment type="caution">
    <text evidence="2">The sequence shown here is derived from an EMBL/GenBank/DDBJ whole genome shotgun (WGS) entry which is preliminary data.</text>
</comment>
<reference evidence="3" key="1">
    <citation type="submission" date="2018-04" db="EMBL/GenBank/DDBJ databases">
        <authorList>
            <person name="Liu S."/>
            <person name="Wang Z."/>
            <person name="Li J."/>
        </authorList>
    </citation>
    <scope>NUCLEOTIDE SEQUENCE [LARGE SCALE GENOMIC DNA]</scope>
    <source>
        <strain evidence="3">2189</strain>
    </source>
</reference>
<dbReference type="AlphaFoldDB" id="A0A2U1T707"/>
<evidence type="ECO:0008006" key="4">
    <source>
        <dbReference type="Google" id="ProtNLM"/>
    </source>
</evidence>
<keyword evidence="3" id="KW-1185">Reference proteome</keyword>
<dbReference type="KEGG" id="cyz:C3B44_02240"/>
<dbReference type="RefSeq" id="WP_108430933.1">
    <property type="nucleotide sequence ID" value="NZ_CP026947.1"/>
</dbReference>
<dbReference type="Proteomes" id="UP000244989">
    <property type="component" value="Unassembled WGS sequence"/>
</dbReference>
<sequence length="123" mass="13973">MNYDSMMPRDPFEGDPNDPASFLDAEDSVTPLSDEERAQVIEDLRIVRECKAVLAPRGMRGIYFFCEDCEIMHYYDWDIMAANMLASLKGELAAVHEPSAEPDVRAYVPWDYALGYLDGLEGR</sequence>
<dbReference type="InterPro" id="IPR035165">
    <property type="entry name" value="DUF5319"/>
</dbReference>
<gene>
    <name evidence="2" type="ORF">DF222_05325</name>
</gene>
<dbReference type="OrthoDB" id="3476210at2"/>
<feature type="region of interest" description="Disordered" evidence="1">
    <location>
        <begin position="1"/>
        <end position="28"/>
    </location>
</feature>
<evidence type="ECO:0000256" key="1">
    <source>
        <dbReference type="SAM" id="MobiDB-lite"/>
    </source>
</evidence>
<proteinExistence type="predicted"/>
<accession>A0A2U1T707</accession>
<dbReference type="Pfam" id="PF17252">
    <property type="entry name" value="DUF5319"/>
    <property type="match status" value="1"/>
</dbReference>
<evidence type="ECO:0000313" key="3">
    <source>
        <dbReference type="Proteomes" id="UP000244989"/>
    </source>
</evidence>
<dbReference type="EMBL" id="QEEZ01000008">
    <property type="protein sequence ID" value="PWC01755.1"/>
    <property type="molecule type" value="Genomic_DNA"/>
</dbReference>
<protein>
    <recommendedName>
        <fullName evidence="4">DUF5319 domain-containing protein</fullName>
    </recommendedName>
</protein>
<evidence type="ECO:0000313" key="2">
    <source>
        <dbReference type="EMBL" id="PWC01755.1"/>
    </source>
</evidence>